<feature type="non-terminal residue" evidence="7">
    <location>
        <position position="1"/>
    </location>
</feature>
<dbReference type="PANTHER" id="PTHR43806:SF11">
    <property type="entry name" value="CEREVISIN-RELATED"/>
    <property type="match status" value="1"/>
</dbReference>
<dbReference type="SUPFAM" id="SSF52743">
    <property type="entry name" value="Subtilisin-like"/>
    <property type="match status" value="1"/>
</dbReference>
<evidence type="ECO:0000256" key="3">
    <source>
        <dbReference type="ARBA" id="ARBA00022801"/>
    </source>
</evidence>
<keyword evidence="4" id="KW-0720">Serine protease</keyword>
<dbReference type="AlphaFoldDB" id="A0A4P9XHG8"/>
<dbReference type="PROSITE" id="PS51892">
    <property type="entry name" value="SUBTILASE"/>
    <property type="match status" value="1"/>
</dbReference>
<proteinExistence type="inferred from homology"/>
<comment type="similarity">
    <text evidence="1 5">Belongs to the peptidase S8 family.</text>
</comment>
<accession>A0A4P9XHG8</accession>
<keyword evidence="8" id="KW-1185">Reference proteome</keyword>
<dbReference type="OrthoDB" id="206201at2759"/>
<dbReference type="InterPro" id="IPR023828">
    <property type="entry name" value="Peptidase_S8_Ser-AS"/>
</dbReference>
<evidence type="ECO:0000256" key="1">
    <source>
        <dbReference type="ARBA" id="ARBA00011073"/>
    </source>
</evidence>
<protein>
    <submittedName>
        <fullName evidence="7">Peptidase S8/S53 domain-containing protein</fullName>
    </submittedName>
</protein>
<keyword evidence="3" id="KW-0378">Hydrolase</keyword>
<dbReference type="Pfam" id="PF00082">
    <property type="entry name" value="Peptidase_S8"/>
    <property type="match status" value="1"/>
</dbReference>
<organism evidence="7 8">
    <name type="scientific">Thamnocephalis sphaerospora</name>
    <dbReference type="NCBI Taxonomy" id="78915"/>
    <lineage>
        <taxon>Eukaryota</taxon>
        <taxon>Fungi</taxon>
        <taxon>Fungi incertae sedis</taxon>
        <taxon>Zoopagomycota</taxon>
        <taxon>Zoopagomycotina</taxon>
        <taxon>Zoopagomycetes</taxon>
        <taxon>Zoopagales</taxon>
        <taxon>Sigmoideomycetaceae</taxon>
        <taxon>Thamnocephalis</taxon>
    </lineage>
</organism>
<dbReference type="Gene3D" id="3.40.50.200">
    <property type="entry name" value="Peptidase S8/S53 domain"/>
    <property type="match status" value="1"/>
</dbReference>
<name>A0A4P9XHG8_9FUNG</name>
<dbReference type="GO" id="GO:0005615">
    <property type="term" value="C:extracellular space"/>
    <property type="evidence" value="ECO:0007669"/>
    <property type="project" value="TreeGrafter"/>
</dbReference>
<evidence type="ECO:0000256" key="5">
    <source>
        <dbReference type="PROSITE-ProRule" id="PRU01240"/>
    </source>
</evidence>
<feature type="domain" description="Peptidase S8/S53" evidence="6">
    <location>
        <begin position="1"/>
        <end position="202"/>
    </location>
</feature>
<dbReference type="STRING" id="78915.A0A4P9XHG8"/>
<gene>
    <name evidence="7" type="ORF">THASP1DRAFT_20154</name>
</gene>
<dbReference type="InterPro" id="IPR000209">
    <property type="entry name" value="Peptidase_S8/S53_dom"/>
</dbReference>
<evidence type="ECO:0000259" key="6">
    <source>
        <dbReference type="Pfam" id="PF00082"/>
    </source>
</evidence>
<dbReference type="InterPro" id="IPR036852">
    <property type="entry name" value="Peptidase_S8/S53_dom_sf"/>
</dbReference>
<evidence type="ECO:0000256" key="2">
    <source>
        <dbReference type="ARBA" id="ARBA00022670"/>
    </source>
</evidence>
<evidence type="ECO:0000313" key="7">
    <source>
        <dbReference type="EMBL" id="RKP05135.1"/>
    </source>
</evidence>
<dbReference type="PANTHER" id="PTHR43806">
    <property type="entry name" value="PEPTIDASE S8"/>
    <property type="match status" value="1"/>
</dbReference>
<dbReference type="EMBL" id="KZ993249">
    <property type="protein sequence ID" value="RKP05135.1"/>
    <property type="molecule type" value="Genomic_DNA"/>
</dbReference>
<dbReference type="Proteomes" id="UP000271241">
    <property type="component" value="Unassembled WGS sequence"/>
</dbReference>
<comment type="caution">
    <text evidence="5">Lacks conserved residue(s) required for the propagation of feature annotation.</text>
</comment>
<dbReference type="InterPro" id="IPR050131">
    <property type="entry name" value="Peptidase_S8_subtilisin-like"/>
</dbReference>
<sequence>GTHIAGIVAGRDVGVARRAQIHSVKVLDKDNSGMLSWAIAGLSYVARNRINATSAARTGPSTTAGRPAIVNFSINAPTSKLLDEAIAAMEKYNVLVVASAGNGASDACQLSVGSGRHGLIVGATTKVDTLASFSNYGMCVDILAPGSNIRSASLDGGYEEQSGTSMSAPFVAGVAALFLSEKHYATVEELRDAILNRATTLGADSIAAPNTTHLLVHANP</sequence>
<evidence type="ECO:0000313" key="8">
    <source>
        <dbReference type="Proteomes" id="UP000271241"/>
    </source>
</evidence>
<dbReference type="GO" id="GO:0004252">
    <property type="term" value="F:serine-type endopeptidase activity"/>
    <property type="evidence" value="ECO:0007669"/>
    <property type="project" value="InterPro"/>
</dbReference>
<dbReference type="GO" id="GO:0006508">
    <property type="term" value="P:proteolysis"/>
    <property type="evidence" value="ECO:0007669"/>
    <property type="project" value="UniProtKB-KW"/>
</dbReference>
<dbReference type="PROSITE" id="PS00138">
    <property type="entry name" value="SUBTILASE_SER"/>
    <property type="match status" value="1"/>
</dbReference>
<keyword evidence="2" id="KW-0645">Protease</keyword>
<evidence type="ECO:0000256" key="4">
    <source>
        <dbReference type="ARBA" id="ARBA00022825"/>
    </source>
</evidence>
<reference evidence="8" key="1">
    <citation type="journal article" date="2018" name="Nat. Microbiol.">
        <title>Leveraging single-cell genomics to expand the fungal tree of life.</title>
        <authorList>
            <person name="Ahrendt S.R."/>
            <person name="Quandt C.A."/>
            <person name="Ciobanu D."/>
            <person name="Clum A."/>
            <person name="Salamov A."/>
            <person name="Andreopoulos B."/>
            <person name="Cheng J.F."/>
            <person name="Woyke T."/>
            <person name="Pelin A."/>
            <person name="Henrissat B."/>
            <person name="Reynolds N.K."/>
            <person name="Benny G.L."/>
            <person name="Smith M.E."/>
            <person name="James T.Y."/>
            <person name="Grigoriev I.V."/>
        </authorList>
    </citation>
    <scope>NUCLEOTIDE SEQUENCE [LARGE SCALE GENOMIC DNA]</scope>
    <source>
        <strain evidence="8">RSA 1356</strain>
    </source>
</reference>